<dbReference type="AlphaFoldDB" id="A0AAD8MCA7"/>
<protein>
    <recommendedName>
        <fullName evidence="3">CCHC-type domain-containing protein</fullName>
    </recommendedName>
</protein>
<reference evidence="1" key="1">
    <citation type="submission" date="2023-02" db="EMBL/GenBank/DDBJ databases">
        <title>Genome of toxic invasive species Heracleum sosnowskyi carries increased number of genes despite the absence of recent whole-genome duplications.</title>
        <authorList>
            <person name="Schelkunov M."/>
            <person name="Shtratnikova V."/>
            <person name="Makarenko M."/>
            <person name="Klepikova A."/>
            <person name="Omelchenko D."/>
            <person name="Novikova G."/>
            <person name="Obukhova E."/>
            <person name="Bogdanov V."/>
            <person name="Penin A."/>
            <person name="Logacheva M."/>
        </authorList>
    </citation>
    <scope>NUCLEOTIDE SEQUENCE</scope>
    <source>
        <strain evidence="1">Hsosn_3</strain>
        <tissue evidence="1">Leaf</tissue>
    </source>
</reference>
<dbReference type="SUPFAM" id="SSF57756">
    <property type="entry name" value="Retrovirus zinc finger-like domains"/>
    <property type="match status" value="1"/>
</dbReference>
<accession>A0AAD8MCA7</accession>
<dbReference type="Proteomes" id="UP001237642">
    <property type="component" value="Unassembled WGS sequence"/>
</dbReference>
<evidence type="ECO:0008006" key="3">
    <source>
        <dbReference type="Google" id="ProtNLM"/>
    </source>
</evidence>
<dbReference type="EMBL" id="JAUIZM010000008">
    <property type="protein sequence ID" value="KAK1370260.1"/>
    <property type="molecule type" value="Genomic_DNA"/>
</dbReference>
<organism evidence="1 2">
    <name type="scientific">Heracleum sosnowskyi</name>
    <dbReference type="NCBI Taxonomy" id="360622"/>
    <lineage>
        <taxon>Eukaryota</taxon>
        <taxon>Viridiplantae</taxon>
        <taxon>Streptophyta</taxon>
        <taxon>Embryophyta</taxon>
        <taxon>Tracheophyta</taxon>
        <taxon>Spermatophyta</taxon>
        <taxon>Magnoliopsida</taxon>
        <taxon>eudicotyledons</taxon>
        <taxon>Gunneridae</taxon>
        <taxon>Pentapetalae</taxon>
        <taxon>asterids</taxon>
        <taxon>campanulids</taxon>
        <taxon>Apiales</taxon>
        <taxon>Apiaceae</taxon>
        <taxon>Apioideae</taxon>
        <taxon>apioid superclade</taxon>
        <taxon>Tordylieae</taxon>
        <taxon>Tordyliinae</taxon>
        <taxon>Heracleum</taxon>
    </lineage>
</organism>
<dbReference type="InterPro" id="IPR036875">
    <property type="entry name" value="Znf_CCHC_sf"/>
</dbReference>
<dbReference type="Pfam" id="PF08284">
    <property type="entry name" value="RVP_2"/>
    <property type="match status" value="1"/>
</dbReference>
<gene>
    <name evidence="1" type="ORF">POM88_036352</name>
</gene>
<dbReference type="GO" id="GO:0008270">
    <property type="term" value="F:zinc ion binding"/>
    <property type="evidence" value="ECO:0007669"/>
    <property type="project" value="InterPro"/>
</dbReference>
<reference evidence="1" key="2">
    <citation type="submission" date="2023-05" db="EMBL/GenBank/DDBJ databases">
        <authorList>
            <person name="Schelkunov M.I."/>
        </authorList>
    </citation>
    <scope>NUCLEOTIDE SEQUENCE</scope>
    <source>
        <strain evidence="1">Hsosn_3</strain>
        <tissue evidence="1">Leaf</tissue>
    </source>
</reference>
<sequence>MTWEEFLQVFNTKYYSKAIMAAQEDDFMRLIQGDSTVIECGQEGHMKNKCPQLKAQPHKEGQQENVNFAPARVFALTHNEAEARPTVVSGQVFIAGFTCNALIDSRATHSFISSLKLNEIGRPCKSFSQNSITVLPSGEFML</sequence>
<evidence type="ECO:0000313" key="1">
    <source>
        <dbReference type="EMBL" id="KAK1370260.1"/>
    </source>
</evidence>
<keyword evidence="2" id="KW-1185">Reference proteome</keyword>
<dbReference type="GO" id="GO:0003676">
    <property type="term" value="F:nucleic acid binding"/>
    <property type="evidence" value="ECO:0007669"/>
    <property type="project" value="InterPro"/>
</dbReference>
<proteinExistence type="predicted"/>
<evidence type="ECO:0000313" key="2">
    <source>
        <dbReference type="Proteomes" id="UP001237642"/>
    </source>
</evidence>
<name>A0AAD8MCA7_9APIA</name>
<comment type="caution">
    <text evidence="1">The sequence shown here is derived from an EMBL/GenBank/DDBJ whole genome shotgun (WGS) entry which is preliminary data.</text>
</comment>